<evidence type="ECO:0000256" key="1">
    <source>
        <dbReference type="SAM" id="MobiDB-lite"/>
    </source>
</evidence>
<dbReference type="AlphaFoldDB" id="A0AAE1RV50"/>
<sequence>MNEKHEQSMEEFRQIFLAMKGPHRNPNREEQSSSEIGGSGEGCYRGHTRTLMKACGQAKLIEKSLDLQDTSNSSGSQPVETQLVDNKQIQKLIQKSAQLAIMVVTMVTIRGEDKAPMLKSQEVSIPRGVQQVIDRYSPLFEAHTTLPSHKMHNHMIVL</sequence>
<accession>A0AAE1RV50</accession>
<reference evidence="2" key="1">
    <citation type="submission" date="2023-12" db="EMBL/GenBank/DDBJ databases">
        <title>Genome assembly of Anisodus tanguticus.</title>
        <authorList>
            <person name="Wang Y.-J."/>
        </authorList>
    </citation>
    <scope>NUCLEOTIDE SEQUENCE</scope>
    <source>
        <strain evidence="2">KB-2021</strain>
        <tissue evidence="2">Leaf</tissue>
    </source>
</reference>
<name>A0AAE1RV50_9SOLA</name>
<dbReference type="EMBL" id="JAVYJV010000012">
    <property type="protein sequence ID" value="KAK4357617.1"/>
    <property type="molecule type" value="Genomic_DNA"/>
</dbReference>
<organism evidence="2 3">
    <name type="scientific">Anisodus tanguticus</name>
    <dbReference type="NCBI Taxonomy" id="243964"/>
    <lineage>
        <taxon>Eukaryota</taxon>
        <taxon>Viridiplantae</taxon>
        <taxon>Streptophyta</taxon>
        <taxon>Embryophyta</taxon>
        <taxon>Tracheophyta</taxon>
        <taxon>Spermatophyta</taxon>
        <taxon>Magnoliopsida</taxon>
        <taxon>eudicotyledons</taxon>
        <taxon>Gunneridae</taxon>
        <taxon>Pentapetalae</taxon>
        <taxon>asterids</taxon>
        <taxon>lamiids</taxon>
        <taxon>Solanales</taxon>
        <taxon>Solanaceae</taxon>
        <taxon>Solanoideae</taxon>
        <taxon>Hyoscyameae</taxon>
        <taxon>Anisodus</taxon>
    </lineage>
</organism>
<feature type="region of interest" description="Disordered" evidence="1">
    <location>
        <begin position="20"/>
        <end position="41"/>
    </location>
</feature>
<gene>
    <name evidence="2" type="ORF">RND71_023227</name>
</gene>
<comment type="caution">
    <text evidence="2">The sequence shown here is derived from an EMBL/GenBank/DDBJ whole genome shotgun (WGS) entry which is preliminary data.</text>
</comment>
<evidence type="ECO:0000313" key="3">
    <source>
        <dbReference type="Proteomes" id="UP001291623"/>
    </source>
</evidence>
<keyword evidence="3" id="KW-1185">Reference proteome</keyword>
<proteinExistence type="predicted"/>
<dbReference type="Proteomes" id="UP001291623">
    <property type="component" value="Unassembled WGS sequence"/>
</dbReference>
<protein>
    <submittedName>
        <fullName evidence="2">Uncharacterized protein</fullName>
    </submittedName>
</protein>
<evidence type="ECO:0000313" key="2">
    <source>
        <dbReference type="EMBL" id="KAK4357617.1"/>
    </source>
</evidence>